<dbReference type="SMART" id="SM00249">
    <property type="entry name" value="PHD"/>
    <property type="match status" value="1"/>
</dbReference>
<dbReference type="InterPro" id="IPR019787">
    <property type="entry name" value="Znf_PHD-finger"/>
</dbReference>
<reference evidence="6 7" key="1">
    <citation type="journal article" date="2024" name="Nat. Commun.">
        <title>Phylogenomics reveals the evolutionary origins of lichenization in chlorophyte algae.</title>
        <authorList>
            <person name="Puginier C."/>
            <person name="Libourel C."/>
            <person name="Otte J."/>
            <person name="Skaloud P."/>
            <person name="Haon M."/>
            <person name="Grisel S."/>
            <person name="Petersen M."/>
            <person name="Berrin J.G."/>
            <person name="Delaux P.M."/>
            <person name="Dal Grande F."/>
            <person name="Keller J."/>
        </authorList>
    </citation>
    <scope>NUCLEOTIDE SEQUENCE [LARGE SCALE GENOMIC DNA]</scope>
    <source>
        <strain evidence="6 7">SAG 2043</strain>
    </source>
</reference>
<name>A0AAW1QB55_9CHLO</name>
<evidence type="ECO:0000256" key="1">
    <source>
        <dbReference type="ARBA" id="ARBA00022723"/>
    </source>
</evidence>
<gene>
    <name evidence="6" type="ORF">WJX72_002781</name>
</gene>
<dbReference type="GO" id="GO:0005634">
    <property type="term" value="C:nucleus"/>
    <property type="evidence" value="ECO:0007669"/>
    <property type="project" value="TreeGrafter"/>
</dbReference>
<dbReference type="GO" id="GO:0006357">
    <property type="term" value="P:regulation of transcription by RNA polymerase II"/>
    <property type="evidence" value="ECO:0007669"/>
    <property type="project" value="TreeGrafter"/>
</dbReference>
<dbReference type="PANTHER" id="PTHR46309:SF12">
    <property type="entry name" value="GB|AAC80581.1"/>
    <property type="match status" value="1"/>
</dbReference>
<dbReference type="AlphaFoldDB" id="A0AAW1QB55"/>
<comment type="caution">
    <text evidence="6">The sequence shown here is derived from an EMBL/GenBank/DDBJ whole genome shotgun (WGS) entry which is preliminary data.</text>
</comment>
<dbReference type="InterPro" id="IPR013083">
    <property type="entry name" value="Znf_RING/FYVE/PHD"/>
</dbReference>
<evidence type="ECO:0000313" key="6">
    <source>
        <dbReference type="EMBL" id="KAK9817827.1"/>
    </source>
</evidence>
<keyword evidence="2 4" id="KW-0863">Zinc-finger</keyword>
<dbReference type="InterPro" id="IPR042163">
    <property type="entry name" value="PHF12"/>
</dbReference>
<proteinExistence type="predicted"/>
<dbReference type="Proteomes" id="UP001489004">
    <property type="component" value="Unassembled WGS sequence"/>
</dbReference>
<evidence type="ECO:0000259" key="5">
    <source>
        <dbReference type="PROSITE" id="PS50016"/>
    </source>
</evidence>
<dbReference type="Pfam" id="PF00628">
    <property type="entry name" value="PHD"/>
    <property type="match status" value="1"/>
</dbReference>
<organism evidence="6 7">
    <name type="scientific">[Myrmecia] bisecta</name>
    <dbReference type="NCBI Taxonomy" id="41462"/>
    <lineage>
        <taxon>Eukaryota</taxon>
        <taxon>Viridiplantae</taxon>
        <taxon>Chlorophyta</taxon>
        <taxon>core chlorophytes</taxon>
        <taxon>Trebouxiophyceae</taxon>
        <taxon>Trebouxiales</taxon>
        <taxon>Trebouxiaceae</taxon>
        <taxon>Myrmecia</taxon>
    </lineage>
</organism>
<dbReference type="InterPro" id="IPR001965">
    <property type="entry name" value="Znf_PHD"/>
</dbReference>
<evidence type="ECO:0000313" key="7">
    <source>
        <dbReference type="Proteomes" id="UP001489004"/>
    </source>
</evidence>
<keyword evidence="3" id="KW-0862">Zinc</keyword>
<dbReference type="SUPFAM" id="SSF57903">
    <property type="entry name" value="FYVE/PHD zinc finger"/>
    <property type="match status" value="1"/>
</dbReference>
<protein>
    <recommendedName>
        <fullName evidence="5">PHD-type domain-containing protein</fullName>
    </recommendedName>
</protein>
<dbReference type="GO" id="GO:0008270">
    <property type="term" value="F:zinc ion binding"/>
    <property type="evidence" value="ECO:0007669"/>
    <property type="project" value="UniProtKB-KW"/>
</dbReference>
<feature type="domain" description="PHD-type" evidence="5">
    <location>
        <begin position="15"/>
        <end position="66"/>
    </location>
</feature>
<keyword evidence="1" id="KW-0479">Metal-binding</keyword>
<dbReference type="InterPro" id="IPR011011">
    <property type="entry name" value="Znf_FYVE_PHD"/>
</dbReference>
<dbReference type="PROSITE" id="PS01359">
    <property type="entry name" value="ZF_PHD_1"/>
    <property type="match status" value="1"/>
</dbReference>
<keyword evidence="7" id="KW-1185">Reference proteome</keyword>
<dbReference type="GO" id="GO:0003714">
    <property type="term" value="F:transcription corepressor activity"/>
    <property type="evidence" value="ECO:0007669"/>
    <property type="project" value="InterPro"/>
</dbReference>
<sequence>MTEEAAYSVPEDGNEDVCGGCGSCNDGDNLICCDSCPAAFHAECAGYANIGEVPNGDWLCWACAKKAKRAFLHPKTALQPQVGDDVMVASEQSGTAFRRARVVSTTDVNLYVAFLLSQQDKVWINKKSKRLWHGTLDAQAWSAGQGSESFPNSRTLRPAGWARPVPAPLIRRRAARQAAAAVVGR</sequence>
<dbReference type="PROSITE" id="PS50016">
    <property type="entry name" value="ZF_PHD_2"/>
    <property type="match status" value="1"/>
</dbReference>
<dbReference type="Gene3D" id="3.30.40.10">
    <property type="entry name" value="Zinc/RING finger domain, C3HC4 (zinc finger)"/>
    <property type="match status" value="1"/>
</dbReference>
<evidence type="ECO:0000256" key="4">
    <source>
        <dbReference type="PROSITE-ProRule" id="PRU00146"/>
    </source>
</evidence>
<evidence type="ECO:0000256" key="3">
    <source>
        <dbReference type="ARBA" id="ARBA00022833"/>
    </source>
</evidence>
<accession>A0AAW1QB55</accession>
<dbReference type="InterPro" id="IPR019786">
    <property type="entry name" value="Zinc_finger_PHD-type_CS"/>
</dbReference>
<dbReference type="PANTHER" id="PTHR46309">
    <property type="entry name" value="PHD FINGER PROTEIN 12"/>
    <property type="match status" value="1"/>
</dbReference>
<dbReference type="EMBL" id="JALJOR010000004">
    <property type="protein sequence ID" value="KAK9817827.1"/>
    <property type="molecule type" value="Genomic_DNA"/>
</dbReference>
<evidence type="ECO:0000256" key="2">
    <source>
        <dbReference type="ARBA" id="ARBA00022771"/>
    </source>
</evidence>